<dbReference type="InterPro" id="IPR052179">
    <property type="entry name" value="DD-CPase-like"/>
</dbReference>
<reference evidence="3" key="1">
    <citation type="submission" date="2016-10" db="EMBL/GenBank/DDBJ databases">
        <authorList>
            <person name="Varghese N."/>
            <person name="Submissions S."/>
        </authorList>
    </citation>
    <scope>NUCLEOTIDE SEQUENCE [LARGE SCALE GENOMIC DNA]</scope>
    <source>
        <strain evidence="3">XJ109</strain>
    </source>
</reference>
<dbReference type="InterPro" id="IPR009045">
    <property type="entry name" value="Zn_M74/Hedgehog-like"/>
</dbReference>
<dbReference type="STRING" id="684065.SAMN05421738_109155"/>
<name>A0A1I4XU48_9FLAO</name>
<organism evidence="2 3">
    <name type="scientific">Algoriella xinjiangensis</name>
    <dbReference type="NCBI Taxonomy" id="684065"/>
    <lineage>
        <taxon>Bacteria</taxon>
        <taxon>Pseudomonadati</taxon>
        <taxon>Bacteroidota</taxon>
        <taxon>Flavobacteriia</taxon>
        <taxon>Flavobacteriales</taxon>
        <taxon>Weeksellaceae</taxon>
        <taxon>Algoriella</taxon>
    </lineage>
</organism>
<dbReference type="PANTHER" id="PTHR34385">
    <property type="entry name" value="D-ALANYL-D-ALANINE CARBOXYPEPTIDASE"/>
    <property type="match status" value="1"/>
</dbReference>
<evidence type="ECO:0000259" key="1">
    <source>
        <dbReference type="Pfam" id="PF02557"/>
    </source>
</evidence>
<dbReference type="GO" id="GO:0006508">
    <property type="term" value="P:proteolysis"/>
    <property type="evidence" value="ECO:0007669"/>
    <property type="project" value="InterPro"/>
</dbReference>
<dbReference type="Gene3D" id="3.30.1380.10">
    <property type="match status" value="1"/>
</dbReference>
<dbReference type="AlphaFoldDB" id="A0A1I4XU48"/>
<keyword evidence="3" id="KW-1185">Reference proteome</keyword>
<evidence type="ECO:0000313" key="3">
    <source>
        <dbReference type="Proteomes" id="UP000199149"/>
    </source>
</evidence>
<dbReference type="Pfam" id="PF02557">
    <property type="entry name" value="VanY"/>
    <property type="match status" value="1"/>
</dbReference>
<keyword evidence="2" id="KW-0378">Hydrolase</keyword>
<evidence type="ECO:0000313" key="2">
    <source>
        <dbReference type="EMBL" id="SFN28780.1"/>
    </source>
</evidence>
<gene>
    <name evidence="2" type="ORF">SAMN05421738_109155</name>
</gene>
<dbReference type="PROSITE" id="PS51257">
    <property type="entry name" value="PROKAR_LIPOPROTEIN"/>
    <property type="match status" value="1"/>
</dbReference>
<keyword evidence="2" id="KW-0645">Protease</keyword>
<dbReference type="Proteomes" id="UP000199149">
    <property type="component" value="Unassembled WGS sequence"/>
</dbReference>
<dbReference type="RefSeq" id="WP_245752126.1">
    <property type="nucleotide sequence ID" value="NZ_FOUZ01000009.1"/>
</dbReference>
<keyword evidence="2" id="KW-0121">Carboxypeptidase</keyword>
<dbReference type="PANTHER" id="PTHR34385:SF1">
    <property type="entry name" value="PEPTIDOGLYCAN L-ALANYL-D-GLUTAMATE ENDOPEPTIDASE CWLK"/>
    <property type="match status" value="1"/>
</dbReference>
<proteinExistence type="predicted"/>
<dbReference type="CDD" id="cd14847">
    <property type="entry name" value="DD-carboxypeptidase_like"/>
    <property type="match status" value="1"/>
</dbReference>
<dbReference type="SUPFAM" id="SSF55166">
    <property type="entry name" value="Hedgehog/DD-peptidase"/>
    <property type="match status" value="1"/>
</dbReference>
<dbReference type="EMBL" id="FOUZ01000009">
    <property type="protein sequence ID" value="SFN28780.1"/>
    <property type="molecule type" value="Genomic_DNA"/>
</dbReference>
<dbReference type="InterPro" id="IPR003709">
    <property type="entry name" value="VanY-like_core_dom"/>
</dbReference>
<sequence length="273" mass="31697">MKKIFYTLICFPFIFSCNKSEKKDQEKTQTNLYNNSVDSSEIILDEELADTIKKAETKLTTNQEELIGKGNPTLVRKDNYALLPEAAKAFDKMKAEAKKAGFNIHVISSYRNFDYQNGIWNRKYNSNSKDLTPEKNIQKIIEYSTIPGTSRHHWGTDLDIIHSTTGIPTDPLNEKHFNKGGSMEKFKAWLDENSEKYGFYLVYTNNPSRKGFKYEPWHFTYKPLSQKMLQDYIKLDLNTILKTEKLAGSQSFTPEFINQYKKEQILDINPAIK</sequence>
<protein>
    <submittedName>
        <fullName evidence="2">D-alanyl-D-alanine carboxypeptidase</fullName>
    </submittedName>
</protein>
<feature type="domain" description="D-alanyl-D-alanine carboxypeptidase-like core" evidence="1">
    <location>
        <begin position="82"/>
        <end position="223"/>
    </location>
</feature>
<dbReference type="GO" id="GO:0004180">
    <property type="term" value="F:carboxypeptidase activity"/>
    <property type="evidence" value="ECO:0007669"/>
    <property type="project" value="UniProtKB-KW"/>
</dbReference>
<accession>A0A1I4XU48</accession>